<dbReference type="KEGG" id="nmus:H7A79_1792"/>
<dbReference type="InterPro" id="IPR038765">
    <property type="entry name" value="Papain-like_cys_pep_sf"/>
</dbReference>
<name>A0A7H1MAK6_9NEIS</name>
<dbReference type="RefSeq" id="WP_187000110.1">
    <property type="nucleotide sequence ID" value="NZ_CP060414.2"/>
</dbReference>
<dbReference type="Proteomes" id="UP000516412">
    <property type="component" value="Chromosome"/>
</dbReference>
<reference evidence="1" key="1">
    <citation type="submission" date="2024-06" db="EMBL/GenBank/DDBJ databases">
        <title>Complete Genome Sequence of mouse commensal type strain Neisseria musculi.</title>
        <authorList>
            <person name="Thapa E."/>
            <person name="Aluvathingal J."/>
            <person name="Nadendla S."/>
            <person name="Mehta A."/>
            <person name="Tettelin H."/>
            <person name="Weyand N.J."/>
        </authorList>
    </citation>
    <scope>NUCLEOTIDE SEQUENCE</scope>
    <source>
        <strain evidence="1">NW831</strain>
    </source>
</reference>
<organism evidence="1 2">
    <name type="scientific">Neisseria musculi</name>
    <dbReference type="NCBI Taxonomy" id="1815583"/>
    <lineage>
        <taxon>Bacteria</taxon>
        <taxon>Pseudomonadati</taxon>
        <taxon>Pseudomonadota</taxon>
        <taxon>Betaproteobacteria</taxon>
        <taxon>Neisseriales</taxon>
        <taxon>Neisseriaceae</taxon>
        <taxon>Neisseria</taxon>
    </lineage>
</organism>
<protein>
    <recommendedName>
        <fullName evidence="3">Enoyl-CoA hydratase</fullName>
    </recommendedName>
</protein>
<accession>A0A7H1MAK6</accession>
<dbReference type="SUPFAM" id="SSF54001">
    <property type="entry name" value="Cysteine proteinases"/>
    <property type="match status" value="1"/>
</dbReference>
<dbReference type="EMBL" id="CP060414">
    <property type="protein sequence ID" value="QNT58671.1"/>
    <property type="molecule type" value="Genomic_DNA"/>
</dbReference>
<gene>
    <name evidence="1" type="ORF">H7A79_1792</name>
</gene>
<keyword evidence="2" id="KW-1185">Reference proteome</keyword>
<evidence type="ECO:0000313" key="1">
    <source>
        <dbReference type="EMBL" id="QNT58671.1"/>
    </source>
</evidence>
<proteinExistence type="predicted"/>
<evidence type="ECO:0008006" key="3">
    <source>
        <dbReference type="Google" id="ProtNLM"/>
    </source>
</evidence>
<sequence length="139" mass="15863">MKIAFYKGTLRGWAGWFSRLARWADQGRYSHCEVVFSDGMCASASWYDGGVRFKKIAFNSLNWDVVEMDYTPEAEAKVRAWFKRHEGRPYDLRGSLGVVFRPFGQGRRGWFCSEAVAASLGFAEPWRIGPNLLAALVKR</sequence>
<dbReference type="AlphaFoldDB" id="A0A7H1MAK6"/>
<dbReference type="Gene3D" id="3.90.1720.10">
    <property type="entry name" value="endopeptidase domain like (from Nostoc punctiforme)"/>
    <property type="match status" value="1"/>
</dbReference>
<evidence type="ECO:0000313" key="2">
    <source>
        <dbReference type="Proteomes" id="UP000516412"/>
    </source>
</evidence>